<sequence>MPSPANDANVKPGSLADPKRPQSPRNGNPGGGELAHPSQSSGSPSPRNNVPETRKVRRQKGHRAGNRSKRLGKSLHYSS</sequence>
<feature type="non-terminal residue" evidence="2">
    <location>
        <position position="1"/>
    </location>
</feature>
<name>A0AA39XV24_9PEZI</name>
<proteinExistence type="predicted"/>
<dbReference type="Proteomes" id="UP001174936">
    <property type="component" value="Unassembled WGS sequence"/>
</dbReference>
<organism evidence="2 3">
    <name type="scientific">Cercophora newfieldiana</name>
    <dbReference type="NCBI Taxonomy" id="92897"/>
    <lineage>
        <taxon>Eukaryota</taxon>
        <taxon>Fungi</taxon>
        <taxon>Dikarya</taxon>
        <taxon>Ascomycota</taxon>
        <taxon>Pezizomycotina</taxon>
        <taxon>Sordariomycetes</taxon>
        <taxon>Sordariomycetidae</taxon>
        <taxon>Sordariales</taxon>
        <taxon>Lasiosphaeriaceae</taxon>
        <taxon>Cercophora</taxon>
    </lineage>
</organism>
<dbReference type="AlphaFoldDB" id="A0AA39XV24"/>
<feature type="region of interest" description="Disordered" evidence="1">
    <location>
        <begin position="1"/>
        <end position="79"/>
    </location>
</feature>
<dbReference type="EMBL" id="JAULSV010000006">
    <property type="protein sequence ID" value="KAK0640787.1"/>
    <property type="molecule type" value="Genomic_DNA"/>
</dbReference>
<comment type="caution">
    <text evidence="2">The sequence shown here is derived from an EMBL/GenBank/DDBJ whole genome shotgun (WGS) entry which is preliminary data.</text>
</comment>
<accession>A0AA39XV24</accession>
<feature type="compositionally biased region" description="Polar residues" evidence="1">
    <location>
        <begin position="37"/>
        <end position="51"/>
    </location>
</feature>
<evidence type="ECO:0000256" key="1">
    <source>
        <dbReference type="SAM" id="MobiDB-lite"/>
    </source>
</evidence>
<keyword evidence="3" id="KW-1185">Reference proteome</keyword>
<evidence type="ECO:0000313" key="3">
    <source>
        <dbReference type="Proteomes" id="UP001174936"/>
    </source>
</evidence>
<evidence type="ECO:0000313" key="2">
    <source>
        <dbReference type="EMBL" id="KAK0640787.1"/>
    </source>
</evidence>
<reference evidence="2" key="1">
    <citation type="submission" date="2023-06" db="EMBL/GenBank/DDBJ databases">
        <title>Genome-scale phylogeny and comparative genomics of the fungal order Sordariales.</title>
        <authorList>
            <consortium name="Lawrence Berkeley National Laboratory"/>
            <person name="Hensen N."/>
            <person name="Bonometti L."/>
            <person name="Westerberg I."/>
            <person name="Brannstrom I.O."/>
            <person name="Guillou S."/>
            <person name="Cros-Aarteil S."/>
            <person name="Calhoun S."/>
            <person name="Haridas S."/>
            <person name="Kuo A."/>
            <person name="Mondo S."/>
            <person name="Pangilinan J."/>
            <person name="Riley R."/>
            <person name="Labutti K."/>
            <person name="Andreopoulos B."/>
            <person name="Lipzen A."/>
            <person name="Chen C."/>
            <person name="Yanf M."/>
            <person name="Daum C."/>
            <person name="Ng V."/>
            <person name="Clum A."/>
            <person name="Steindorff A."/>
            <person name="Ohm R."/>
            <person name="Martin F."/>
            <person name="Silar P."/>
            <person name="Natvig D."/>
            <person name="Lalanne C."/>
            <person name="Gautier V."/>
            <person name="Ament-Velasquez S.L."/>
            <person name="Kruys A."/>
            <person name="Hutchinson M.I."/>
            <person name="Powell A.J."/>
            <person name="Barry K."/>
            <person name="Miller A.N."/>
            <person name="Grigoriev I.V."/>
            <person name="Debuchy R."/>
            <person name="Gladieux P."/>
            <person name="Thoren M.H."/>
            <person name="Johannesson H."/>
        </authorList>
    </citation>
    <scope>NUCLEOTIDE SEQUENCE</scope>
    <source>
        <strain evidence="2">SMH2532-1</strain>
    </source>
</reference>
<feature type="compositionally biased region" description="Basic residues" evidence="1">
    <location>
        <begin position="55"/>
        <end position="73"/>
    </location>
</feature>
<gene>
    <name evidence="2" type="ORF">B0T16DRAFT_418457</name>
</gene>
<protein>
    <submittedName>
        <fullName evidence="2">Uncharacterized protein</fullName>
    </submittedName>
</protein>